<evidence type="ECO:0000313" key="1">
    <source>
        <dbReference type="EMBL" id="CAK65408.1"/>
    </source>
</evidence>
<accession>A0C3P1</accession>
<dbReference type="AlphaFoldDB" id="A0C3P1"/>
<dbReference type="KEGG" id="ptm:GSPATT00034887001"/>
<evidence type="ECO:0000313" key="2">
    <source>
        <dbReference type="Proteomes" id="UP000000600"/>
    </source>
</evidence>
<dbReference type="EMBL" id="CT868038">
    <property type="protein sequence ID" value="CAK65408.1"/>
    <property type="molecule type" value="Genomic_DNA"/>
</dbReference>
<name>A0C3P1_PARTE</name>
<reference evidence="1 2" key="1">
    <citation type="journal article" date="2006" name="Nature">
        <title>Global trends of whole-genome duplications revealed by the ciliate Paramecium tetraurelia.</title>
        <authorList>
            <consortium name="Genoscope"/>
            <person name="Aury J.-M."/>
            <person name="Jaillon O."/>
            <person name="Duret L."/>
            <person name="Noel B."/>
            <person name="Jubin C."/>
            <person name="Porcel B.M."/>
            <person name="Segurens B."/>
            <person name="Daubin V."/>
            <person name="Anthouard V."/>
            <person name="Aiach N."/>
            <person name="Arnaiz O."/>
            <person name="Billaut A."/>
            <person name="Beisson J."/>
            <person name="Blanc I."/>
            <person name="Bouhouche K."/>
            <person name="Camara F."/>
            <person name="Duharcourt S."/>
            <person name="Guigo R."/>
            <person name="Gogendeau D."/>
            <person name="Katinka M."/>
            <person name="Keller A.-M."/>
            <person name="Kissmehl R."/>
            <person name="Klotz C."/>
            <person name="Koll F."/>
            <person name="Le Moue A."/>
            <person name="Lepere C."/>
            <person name="Malinsky S."/>
            <person name="Nowacki M."/>
            <person name="Nowak J.K."/>
            <person name="Plattner H."/>
            <person name="Poulain J."/>
            <person name="Ruiz F."/>
            <person name="Serrano V."/>
            <person name="Zagulski M."/>
            <person name="Dessen P."/>
            <person name="Betermier M."/>
            <person name="Weissenbach J."/>
            <person name="Scarpelli C."/>
            <person name="Schachter V."/>
            <person name="Sperling L."/>
            <person name="Meyer E."/>
            <person name="Cohen J."/>
            <person name="Wincker P."/>
        </authorList>
    </citation>
    <scope>NUCLEOTIDE SEQUENCE [LARGE SCALE GENOMIC DNA]</scope>
    <source>
        <strain evidence="1 2">Stock d4-2</strain>
    </source>
</reference>
<dbReference type="GeneID" id="5018590"/>
<dbReference type="RefSeq" id="XP_001432805.1">
    <property type="nucleotide sequence ID" value="XM_001432768.2"/>
</dbReference>
<organism evidence="1 2">
    <name type="scientific">Paramecium tetraurelia</name>
    <dbReference type="NCBI Taxonomy" id="5888"/>
    <lineage>
        <taxon>Eukaryota</taxon>
        <taxon>Sar</taxon>
        <taxon>Alveolata</taxon>
        <taxon>Ciliophora</taxon>
        <taxon>Intramacronucleata</taxon>
        <taxon>Oligohymenophorea</taxon>
        <taxon>Peniculida</taxon>
        <taxon>Parameciidae</taxon>
        <taxon>Paramecium</taxon>
    </lineage>
</organism>
<keyword evidence="2" id="KW-1185">Reference proteome</keyword>
<proteinExistence type="predicted"/>
<dbReference type="InParanoid" id="A0C3P1"/>
<protein>
    <submittedName>
        <fullName evidence="1">Uncharacterized protein</fullName>
    </submittedName>
</protein>
<dbReference type="OMA" id="NSDRQIC"/>
<sequence>MDIRSAICNLVKTVQNFITDPQLKIQLNELYNLASKPNSKIDDIERLMNNLGKSQTIHNRVVSQPNPLNSSKHSYKIQAQSGASVSAFSNGINQKIPSFGSRIQYTSPIKTYREDRQNKTNSDRQICLTSETLTQTPKNQTDVKPFDKLTIDLPPKFKTQSKVHNHCPTVPVISELLEQSQKKINIPEQNTEKMSIQKSPKQQSLIIKQYDQQKVSGRVLMVLESCIKEMSQNTFKLILTTEKTNEIDTCSSVLHNSSLENSITIGQRRQFNPLQKGLHQKMSDRDLFNIQQNFLMKKLIVKAKQIEKSSPVNPSLDIFLK</sequence>
<dbReference type="Proteomes" id="UP000000600">
    <property type="component" value="Unassembled WGS sequence"/>
</dbReference>
<gene>
    <name evidence="1" type="ORF">GSPATT00034887001</name>
</gene>
<dbReference type="OrthoDB" id="302760at2759"/>
<dbReference type="HOGENOM" id="CLU_867278_0_0_1"/>